<dbReference type="Gene3D" id="3.40.50.720">
    <property type="entry name" value="NAD(P)-binding Rossmann-like Domain"/>
    <property type="match status" value="1"/>
</dbReference>
<dbReference type="SMART" id="SM00829">
    <property type="entry name" value="PKS_ER"/>
    <property type="match status" value="1"/>
</dbReference>
<reference evidence="2 3" key="1">
    <citation type="journal article" date="2015" name="Biotechnol. Biofuels">
        <title>Enhanced degradation of softwood versus hardwood by the white-rot fungus Pycnoporus coccineus.</title>
        <authorList>
            <person name="Couturier M."/>
            <person name="Navarro D."/>
            <person name="Chevret D."/>
            <person name="Henrissat B."/>
            <person name="Piumi F."/>
            <person name="Ruiz-Duenas F.J."/>
            <person name="Martinez A.T."/>
            <person name="Grigoriev I.V."/>
            <person name="Riley R."/>
            <person name="Lipzen A."/>
            <person name="Berrin J.G."/>
            <person name="Master E.R."/>
            <person name="Rosso M.N."/>
        </authorList>
    </citation>
    <scope>NUCLEOTIDE SEQUENCE [LARGE SCALE GENOMIC DNA]</scope>
    <source>
        <strain evidence="2 3">BRFM310</strain>
    </source>
</reference>
<dbReference type="PANTHER" id="PTHR45348:SF2">
    <property type="entry name" value="ZINC-TYPE ALCOHOL DEHYDROGENASE-LIKE PROTEIN C2E1P3.01"/>
    <property type="match status" value="1"/>
</dbReference>
<name>A0A1Y2I9B1_TRAC3</name>
<dbReference type="GO" id="GO:0016651">
    <property type="term" value="F:oxidoreductase activity, acting on NAD(P)H"/>
    <property type="evidence" value="ECO:0007669"/>
    <property type="project" value="InterPro"/>
</dbReference>
<dbReference type="STRING" id="1353009.A0A1Y2I9B1"/>
<dbReference type="EMBL" id="KZ084147">
    <property type="protein sequence ID" value="OSC97714.1"/>
    <property type="molecule type" value="Genomic_DNA"/>
</dbReference>
<dbReference type="Pfam" id="PF00107">
    <property type="entry name" value="ADH_zinc_N"/>
    <property type="match status" value="1"/>
</dbReference>
<dbReference type="InterPro" id="IPR011032">
    <property type="entry name" value="GroES-like_sf"/>
</dbReference>
<proteinExistence type="predicted"/>
<dbReference type="InterPro" id="IPR047122">
    <property type="entry name" value="Trans-enoyl_RdTase-like"/>
</dbReference>
<dbReference type="Proteomes" id="UP000193067">
    <property type="component" value="Unassembled WGS sequence"/>
</dbReference>
<dbReference type="InterPro" id="IPR013149">
    <property type="entry name" value="ADH-like_C"/>
</dbReference>
<dbReference type="PANTHER" id="PTHR45348">
    <property type="entry name" value="HYPOTHETICAL OXIDOREDUCTASE (EUROFUNG)"/>
    <property type="match status" value="1"/>
</dbReference>
<evidence type="ECO:0000259" key="1">
    <source>
        <dbReference type="SMART" id="SM00829"/>
    </source>
</evidence>
<dbReference type="AlphaFoldDB" id="A0A1Y2I9B1"/>
<dbReference type="OrthoDB" id="3233595at2759"/>
<dbReference type="SUPFAM" id="SSF50129">
    <property type="entry name" value="GroES-like"/>
    <property type="match status" value="1"/>
</dbReference>
<dbReference type="CDD" id="cd08249">
    <property type="entry name" value="enoyl_reductase_like"/>
    <property type="match status" value="1"/>
</dbReference>
<protein>
    <submittedName>
        <fullName evidence="2">GroES-like protein</fullName>
    </submittedName>
</protein>
<feature type="domain" description="Enoyl reductase (ER)" evidence="1">
    <location>
        <begin position="18"/>
        <end position="347"/>
    </location>
</feature>
<dbReference type="Pfam" id="PF08240">
    <property type="entry name" value="ADH_N"/>
    <property type="match status" value="1"/>
</dbReference>
<gene>
    <name evidence="2" type="ORF">PYCCODRAFT_1471626</name>
</gene>
<sequence>MSPVPTQQKALLLQAKHGEFVVGTRPVPKPGPGEILVRNEASALNPVDWKIQTYGLFLETYPAVLGSEAAGVVEAVGEGVTEYKPGDRVVYEGYRTDDFNHTTFQQYTTINPHLAVKVPESLTFDQIVTIPAAFFTVAVGFYHVTNGPRFTPPWGEGGKGKYAGSPIVILGGSSAVGSNAIQLAKLSGFSPIITTASLKNKALLESFGATHVVDRNLSAAALRDEVFKITGGPVEVVFDAISLPETQNAGFDLLTSSGTLVLVLPPTLDEEKTKNAGDRKVASVVSLVNLPQNEEFAKAAFSKLSGLIEAGHVKPLRFEVLPGGLAGIPSGLAKLKNDQVSATKLVVHPQETA</sequence>
<dbReference type="InterPro" id="IPR020843">
    <property type="entry name" value="ER"/>
</dbReference>
<organism evidence="2 3">
    <name type="scientific">Trametes coccinea (strain BRFM310)</name>
    <name type="common">Pycnoporus coccineus</name>
    <dbReference type="NCBI Taxonomy" id="1353009"/>
    <lineage>
        <taxon>Eukaryota</taxon>
        <taxon>Fungi</taxon>
        <taxon>Dikarya</taxon>
        <taxon>Basidiomycota</taxon>
        <taxon>Agaricomycotina</taxon>
        <taxon>Agaricomycetes</taxon>
        <taxon>Polyporales</taxon>
        <taxon>Polyporaceae</taxon>
        <taxon>Trametes</taxon>
    </lineage>
</organism>
<accession>A0A1Y2I9B1</accession>
<dbReference type="InterPro" id="IPR036291">
    <property type="entry name" value="NAD(P)-bd_dom_sf"/>
</dbReference>
<keyword evidence="3" id="KW-1185">Reference proteome</keyword>
<evidence type="ECO:0000313" key="3">
    <source>
        <dbReference type="Proteomes" id="UP000193067"/>
    </source>
</evidence>
<dbReference type="SUPFAM" id="SSF51735">
    <property type="entry name" value="NAD(P)-binding Rossmann-fold domains"/>
    <property type="match status" value="1"/>
</dbReference>
<dbReference type="InterPro" id="IPR013154">
    <property type="entry name" value="ADH-like_N"/>
</dbReference>
<dbReference type="Gene3D" id="3.90.180.10">
    <property type="entry name" value="Medium-chain alcohol dehydrogenases, catalytic domain"/>
    <property type="match status" value="1"/>
</dbReference>
<evidence type="ECO:0000313" key="2">
    <source>
        <dbReference type="EMBL" id="OSC97714.1"/>
    </source>
</evidence>